<dbReference type="EMBL" id="GL442229">
    <property type="protein sequence ID" value="EFN63701.1"/>
    <property type="molecule type" value="Genomic_DNA"/>
</dbReference>
<evidence type="ECO:0000256" key="1">
    <source>
        <dbReference type="SAM" id="Phobius"/>
    </source>
</evidence>
<dbReference type="OMA" id="FFLYTED"/>
<dbReference type="InterPro" id="IPR029044">
    <property type="entry name" value="Nucleotide-diphossugar_trans"/>
</dbReference>
<name>E2AS71_CAMFO</name>
<protein>
    <submittedName>
        <fullName evidence="2">Putative polypeptide N-acetylgalactosaminyltransferase 9</fullName>
    </submittedName>
</protein>
<sequence length="198" mass="21306">MGFPRRRSLWLKVAVLATAVWVTVCFFLYTEDRAAAVQGLAPSGVAMPPQQAANGFVPPAAPFRKETPGNVLSNRAKIKDQAGPEQGDGVLAVPRDPDALAPGEMGRPVILPTNMSVQTKKLVDDGWLNNAFNQYASDLISVHRSLPDPRDQWTGGQTSWVPVVTDTPRVASVTNGLDKGATTPTQVRCMMALTNRCP</sequence>
<keyword evidence="1" id="KW-1133">Transmembrane helix</keyword>
<keyword evidence="1" id="KW-0812">Transmembrane</keyword>
<accession>E2AS71</accession>
<dbReference type="Proteomes" id="UP000000311">
    <property type="component" value="Unassembled WGS sequence"/>
</dbReference>
<keyword evidence="2" id="KW-0808">Transferase</keyword>
<evidence type="ECO:0000313" key="2">
    <source>
        <dbReference type="EMBL" id="EFN63701.1"/>
    </source>
</evidence>
<dbReference type="InParanoid" id="E2AS71"/>
<dbReference type="AlphaFoldDB" id="E2AS71"/>
<dbReference type="STRING" id="104421.E2AS71"/>
<dbReference type="Gene3D" id="3.90.550.10">
    <property type="entry name" value="Spore Coat Polysaccharide Biosynthesis Protein SpsA, Chain A"/>
    <property type="match status" value="1"/>
</dbReference>
<feature type="transmembrane region" description="Helical" evidence="1">
    <location>
        <begin position="9"/>
        <end position="29"/>
    </location>
</feature>
<proteinExistence type="predicted"/>
<reference evidence="2 3" key="1">
    <citation type="journal article" date="2010" name="Science">
        <title>Genomic comparison of the ants Camponotus floridanus and Harpegnathos saltator.</title>
        <authorList>
            <person name="Bonasio R."/>
            <person name="Zhang G."/>
            <person name="Ye C."/>
            <person name="Mutti N.S."/>
            <person name="Fang X."/>
            <person name="Qin N."/>
            <person name="Donahue G."/>
            <person name="Yang P."/>
            <person name="Li Q."/>
            <person name="Li C."/>
            <person name="Zhang P."/>
            <person name="Huang Z."/>
            <person name="Berger S.L."/>
            <person name="Reinberg D."/>
            <person name="Wang J."/>
            <person name="Liebig J."/>
        </authorList>
    </citation>
    <scope>NUCLEOTIDE SEQUENCE [LARGE SCALE GENOMIC DNA]</scope>
    <source>
        <strain evidence="3">C129</strain>
    </source>
</reference>
<keyword evidence="3" id="KW-1185">Reference proteome</keyword>
<evidence type="ECO:0000313" key="3">
    <source>
        <dbReference type="Proteomes" id="UP000000311"/>
    </source>
</evidence>
<gene>
    <name evidence="2" type="ORF">EAG_09627</name>
</gene>
<dbReference type="OrthoDB" id="6119243at2759"/>
<dbReference type="GO" id="GO:0016740">
    <property type="term" value="F:transferase activity"/>
    <property type="evidence" value="ECO:0007669"/>
    <property type="project" value="UniProtKB-KW"/>
</dbReference>
<organism evidence="3">
    <name type="scientific">Camponotus floridanus</name>
    <name type="common">Florida carpenter ant</name>
    <dbReference type="NCBI Taxonomy" id="104421"/>
    <lineage>
        <taxon>Eukaryota</taxon>
        <taxon>Metazoa</taxon>
        <taxon>Ecdysozoa</taxon>
        <taxon>Arthropoda</taxon>
        <taxon>Hexapoda</taxon>
        <taxon>Insecta</taxon>
        <taxon>Pterygota</taxon>
        <taxon>Neoptera</taxon>
        <taxon>Endopterygota</taxon>
        <taxon>Hymenoptera</taxon>
        <taxon>Apocrita</taxon>
        <taxon>Aculeata</taxon>
        <taxon>Formicoidea</taxon>
        <taxon>Formicidae</taxon>
        <taxon>Formicinae</taxon>
        <taxon>Camponotus</taxon>
    </lineage>
</organism>
<keyword evidence="1" id="KW-0472">Membrane</keyword>